<comment type="catalytic activity">
    <reaction evidence="5">
        <text>[phosphate](n) + ATP = [phosphate](n+1) + ADP</text>
        <dbReference type="Rhea" id="RHEA:19573"/>
        <dbReference type="Rhea" id="RHEA-COMP:9859"/>
        <dbReference type="Rhea" id="RHEA-COMP:14280"/>
        <dbReference type="ChEBI" id="CHEBI:16838"/>
        <dbReference type="ChEBI" id="CHEBI:30616"/>
        <dbReference type="ChEBI" id="CHEBI:456216"/>
    </reaction>
    <physiologicalReaction direction="right-to-left" evidence="5">
        <dbReference type="Rhea" id="RHEA:19575"/>
    </physiologicalReaction>
</comment>
<dbReference type="InterPro" id="IPR016898">
    <property type="entry name" value="Polyphosphate_phosphotransfera"/>
</dbReference>
<evidence type="ECO:0000313" key="9">
    <source>
        <dbReference type="Proteomes" id="UP000198793"/>
    </source>
</evidence>
<keyword evidence="2" id="KW-0808">Transferase</keyword>
<evidence type="ECO:0000256" key="5">
    <source>
        <dbReference type="ARBA" id="ARBA00024500"/>
    </source>
</evidence>
<gene>
    <name evidence="8" type="ORF">SAMN05192530_103341</name>
</gene>
<protein>
    <submittedName>
        <fullName evidence="8">Polyphosphate kinase 2, PPK2 family</fullName>
    </submittedName>
</protein>
<dbReference type="SUPFAM" id="SSF52540">
    <property type="entry name" value="P-loop containing nucleoside triphosphate hydrolases"/>
    <property type="match status" value="1"/>
</dbReference>
<evidence type="ECO:0000256" key="1">
    <source>
        <dbReference type="ARBA" id="ARBA00009924"/>
    </source>
</evidence>
<keyword evidence="9" id="KW-1185">Reference proteome</keyword>
<organism evidence="8 9">
    <name type="scientific">Aureimonas jatrophae</name>
    <dbReference type="NCBI Taxonomy" id="1166073"/>
    <lineage>
        <taxon>Bacteria</taxon>
        <taxon>Pseudomonadati</taxon>
        <taxon>Pseudomonadota</taxon>
        <taxon>Alphaproteobacteria</taxon>
        <taxon>Hyphomicrobiales</taxon>
        <taxon>Aurantimonadaceae</taxon>
        <taxon>Aureimonas</taxon>
    </lineage>
</organism>
<dbReference type="GO" id="GO:0008976">
    <property type="term" value="F:polyphosphate kinase activity"/>
    <property type="evidence" value="ECO:0007669"/>
    <property type="project" value="InterPro"/>
</dbReference>
<dbReference type="OrthoDB" id="9775224at2"/>
<evidence type="ECO:0000256" key="2">
    <source>
        <dbReference type="ARBA" id="ARBA00022679"/>
    </source>
</evidence>
<evidence type="ECO:0000256" key="6">
    <source>
        <dbReference type="SAM" id="MobiDB-lite"/>
    </source>
</evidence>
<proteinExistence type="inferred from homology"/>
<dbReference type="PANTHER" id="PTHR34383">
    <property type="entry name" value="POLYPHOSPHATE:AMP PHOSPHOTRANSFERASE-RELATED"/>
    <property type="match status" value="1"/>
</dbReference>
<dbReference type="STRING" id="1166073.SAMN05192530_103341"/>
<dbReference type="GO" id="GO:0006754">
    <property type="term" value="P:ATP biosynthetic process"/>
    <property type="evidence" value="ECO:0007669"/>
    <property type="project" value="UniProtKB-KW"/>
</dbReference>
<dbReference type="PANTHER" id="PTHR34383:SF3">
    <property type="entry name" value="POLYPHOSPHATE:AMP PHOSPHOTRANSFERASE"/>
    <property type="match status" value="1"/>
</dbReference>
<dbReference type="InterPro" id="IPR027417">
    <property type="entry name" value="P-loop_NTPase"/>
</dbReference>
<keyword evidence="4" id="KW-0066">ATP synthesis</keyword>
<evidence type="ECO:0000256" key="3">
    <source>
        <dbReference type="ARBA" id="ARBA00022777"/>
    </source>
</evidence>
<dbReference type="PIRSF" id="PIRSF028756">
    <property type="entry name" value="PPK2_prd"/>
    <property type="match status" value="1"/>
</dbReference>
<feature type="region of interest" description="Disordered" evidence="6">
    <location>
        <begin position="1"/>
        <end position="27"/>
    </location>
</feature>
<reference evidence="8 9" key="1">
    <citation type="submission" date="2016-10" db="EMBL/GenBank/DDBJ databases">
        <authorList>
            <person name="de Groot N.N."/>
        </authorList>
    </citation>
    <scope>NUCLEOTIDE SEQUENCE [LARGE SCALE GENOMIC DNA]</scope>
    <source>
        <strain evidence="9">L7-484,KACC 16230,DSM 25025</strain>
    </source>
</reference>
<dbReference type="RefSeq" id="WP_090672336.1">
    <property type="nucleotide sequence ID" value="NZ_FNIT01000003.1"/>
</dbReference>
<sequence length="271" mass="31647">MAHKTHQHAPQGHRPLDRLDLSAKADPDSYDQSLQDLQTRFMVIQQAYLHTGNNAVIVFEGWDAAGKGGTIRRIASVMDPRGFKVWPIAAPTQQEQDHHYLTRFWQRLPGRGEIAVFDRSWYGRLLVERVEGFAKPSQWGRAFGEINEFERMLVDDGTRVMKVFLYITPDEQLKRFRDRMEDPLKRWKLSYEDFRNRERWDDYQDAANEMLERTSTSGAPWLVLPANDKKYARLEAMNAIADTLSDGVDLQPPKPDDKLRARFERLIKEEN</sequence>
<keyword evidence="3 8" id="KW-0418">Kinase</keyword>
<dbReference type="Proteomes" id="UP000198793">
    <property type="component" value="Unassembled WGS sequence"/>
</dbReference>
<feature type="compositionally biased region" description="Basic and acidic residues" evidence="6">
    <location>
        <begin position="14"/>
        <end position="27"/>
    </location>
</feature>
<evidence type="ECO:0000313" key="8">
    <source>
        <dbReference type="EMBL" id="SDO10488.1"/>
    </source>
</evidence>
<evidence type="ECO:0000256" key="4">
    <source>
        <dbReference type="ARBA" id="ARBA00023310"/>
    </source>
</evidence>
<dbReference type="Pfam" id="PF03976">
    <property type="entry name" value="PPK2"/>
    <property type="match status" value="1"/>
</dbReference>
<dbReference type="Gene3D" id="3.40.50.300">
    <property type="entry name" value="P-loop containing nucleotide triphosphate hydrolases"/>
    <property type="match status" value="1"/>
</dbReference>
<accession>A0A1H0GUE0</accession>
<evidence type="ECO:0000259" key="7">
    <source>
        <dbReference type="Pfam" id="PF03976"/>
    </source>
</evidence>
<dbReference type="AlphaFoldDB" id="A0A1H0GUE0"/>
<feature type="domain" description="Polyphosphate kinase-2-related" evidence="7">
    <location>
        <begin position="26"/>
        <end position="245"/>
    </location>
</feature>
<name>A0A1H0GUE0_9HYPH</name>
<comment type="similarity">
    <text evidence="1">Belongs to the polyphosphate kinase 2 (PPK2) family. Class I subfamily.</text>
</comment>
<dbReference type="EMBL" id="FNIT01000003">
    <property type="protein sequence ID" value="SDO10488.1"/>
    <property type="molecule type" value="Genomic_DNA"/>
</dbReference>
<dbReference type="InterPro" id="IPR022488">
    <property type="entry name" value="PPK2-related"/>
</dbReference>